<dbReference type="EMBL" id="MCIF01000002">
    <property type="protein sequence ID" value="RAQ98072.1"/>
    <property type="molecule type" value="Genomic_DNA"/>
</dbReference>
<organism evidence="5 6">
    <name type="scientific">Thermogemmatispora tikiterensis</name>
    <dbReference type="NCBI Taxonomy" id="1825093"/>
    <lineage>
        <taxon>Bacteria</taxon>
        <taxon>Bacillati</taxon>
        <taxon>Chloroflexota</taxon>
        <taxon>Ktedonobacteria</taxon>
        <taxon>Thermogemmatisporales</taxon>
        <taxon>Thermogemmatisporaceae</taxon>
        <taxon>Thermogemmatispora</taxon>
    </lineage>
</organism>
<dbReference type="InterPro" id="IPR031107">
    <property type="entry name" value="Small_HSP"/>
</dbReference>
<accession>A0A328VPF7</accession>
<feature type="compositionally biased region" description="Polar residues" evidence="3">
    <location>
        <begin position="147"/>
        <end position="162"/>
    </location>
</feature>
<comment type="caution">
    <text evidence="5">The sequence shown here is derived from an EMBL/GenBank/DDBJ whole genome shotgun (WGS) entry which is preliminary data.</text>
</comment>
<dbReference type="InterPro" id="IPR008978">
    <property type="entry name" value="HSP20-like_chaperone"/>
</dbReference>
<dbReference type="InterPro" id="IPR002068">
    <property type="entry name" value="A-crystallin/Hsp20_dom"/>
</dbReference>
<dbReference type="SUPFAM" id="SSF49764">
    <property type="entry name" value="HSP20-like chaperones"/>
    <property type="match status" value="1"/>
</dbReference>
<keyword evidence="6" id="KW-1185">Reference proteome</keyword>
<feature type="region of interest" description="Disordered" evidence="3">
    <location>
        <begin position="143"/>
        <end position="162"/>
    </location>
</feature>
<dbReference type="OrthoDB" id="9811615at2"/>
<dbReference type="Proteomes" id="UP000248706">
    <property type="component" value="Unassembled WGS sequence"/>
</dbReference>
<evidence type="ECO:0000256" key="2">
    <source>
        <dbReference type="RuleBase" id="RU003616"/>
    </source>
</evidence>
<feature type="domain" description="SHSP" evidence="4">
    <location>
        <begin position="34"/>
        <end position="149"/>
    </location>
</feature>
<sequence>MATLLPFDPFREALSLRKAIDQLFEQSFVRTGWSLAGRQSPSALLDAYETEQGYRVRFLVPGVKPEDLDVSIQQNTLTVKGQLPAFVGSDEQVRWLAQEITPGHFERSIIFPKPIDADQVECTYEHGVLTLWLPIREESRPKHISVRSGSGQPLTVESSLAR</sequence>
<dbReference type="Gene3D" id="2.60.40.790">
    <property type="match status" value="1"/>
</dbReference>
<evidence type="ECO:0000256" key="1">
    <source>
        <dbReference type="PROSITE-ProRule" id="PRU00285"/>
    </source>
</evidence>
<dbReference type="PROSITE" id="PS01031">
    <property type="entry name" value="SHSP"/>
    <property type="match status" value="1"/>
</dbReference>
<dbReference type="Pfam" id="PF00011">
    <property type="entry name" value="HSP20"/>
    <property type="match status" value="1"/>
</dbReference>
<dbReference type="PANTHER" id="PTHR11527">
    <property type="entry name" value="HEAT-SHOCK PROTEIN 20 FAMILY MEMBER"/>
    <property type="match status" value="1"/>
</dbReference>
<evidence type="ECO:0000313" key="6">
    <source>
        <dbReference type="Proteomes" id="UP000248706"/>
    </source>
</evidence>
<dbReference type="CDD" id="cd06464">
    <property type="entry name" value="ACD_sHsps-like"/>
    <property type="match status" value="1"/>
</dbReference>
<evidence type="ECO:0000259" key="4">
    <source>
        <dbReference type="PROSITE" id="PS01031"/>
    </source>
</evidence>
<gene>
    <name evidence="5" type="ORF">A4R35_21205</name>
</gene>
<protein>
    <recommendedName>
        <fullName evidence="4">SHSP domain-containing protein</fullName>
    </recommendedName>
</protein>
<reference evidence="5 6" key="1">
    <citation type="submission" date="2016-08" db="EMBL/GenBank/DDBJ databases">
        <title>Analysis of Carbohydrate Active Enzymes in Thermogemmatispora T81 Reveals Carbohydrate Degradation Ability.</title>
        <authorList>
            <person name="Tomazini A."/>
            <person name="Lal S."/>
            <person name="Stott M."/>
            <person name="Henrissat B."/>
            <person name="Polikarpov I."/>
            <person name="Sparling R."/>
            <person name="Levin D.B."/>
        </authorList>
    </citation>
    <scope>NUCLEOTIDE SEQUENCE [LARGE SCALE GENOMIC DNA]</scope>
    <source>
        <strain evidence="5 6">T81</strain>
    </source>
</reference>
<evidence type="ECO:0000256" key="3">
    <source>
        <dbReference type="SAM" id="MobiDB-lite"/>
    </source>
</evidence>
<dbReference type="AlphaFoldDB" id="A0A328VPF7"/>
<name>A0A328VPF7_9CHLR</name>
<dbReference type="RefSeq" id="WP_112433028.1">
    <property type="nucleotide sequence ID" value="NZ_MCIF01000002.1"/>
</dbReference>
<comment type="similarity">
    <text evidence="1 2">Belongs to the small heat shock protein (HSP20) family.</text>
</comment>
<proteinExistence type="inferred from homology"/>
<evidence type="ECO:0000313" key="5">
    <source>
        <dbReference type="EMBL" id="RAQ98072.1"/>
    </source>
</evidence>